<proteinExistence type="predicted"/>
<evidence type="ECO:0000256" key="2">
    <source>
        <dbReference type="SAM" id="SignalP"/>
    </source>
</evidence>
<keyword evidence="4" id="KW-1185">Reference proteome</keyword>
<name>A0A6A6GXB0_VIRVR</name>
<dbReference type="EMBL" id="ML991842">
    <property type="protein sequence ID" value="KAF2230357.1"/>
    <property type="molecule type" value="Genomic_DNA"/>
</dbReference>
<feature type="signal peptide" evidence="2">
    <location>
        <begin position="1"/>
        <end position="16"/>
    </location>
</feature>
<evidence type="ECO:0000313" key="3">
    <source>
        <dbReference type="EMBL" id="KAF2230357.1"/>
    </source>
</evidence>
<organism evidence="3 4">
    <name type="scientific">Viridothelium virens</name>
    <name type="common">Speckled blister lichen</name>
    <name type="synonym">Trypethelium virens</name>
    <dbReference type="NCBI Taxonomy" id="1048519"/>
    <lineage>
        <taxon>Eukaryota</taxon>
        <taxon>Fungi</taxon>
        <taxon>Dikarya</taxon>
        <taxon>Ascomycota</taxon>
        <taxon>Pezizomycotina</taxon>
        <taxon>Dothideomycetes</taxon>
        <taxon>Dothideomycetes incertae sedis</taxon>
        <taxon>Trypetheliales</taxon>
        <taxon>Trypetheliaceae</taxon>
        <taxon>Viridothelium</taxon>
    </lineage>
</organism>
<feature type="compositionally biased region" description="Polar residues" evidence="1">
    <location>
        <begin position="115"/>
        <end position="128"/>
    </location>
</feature>
<gene>
    <name evidence="3" type="ORF">EV356DRAFT_570360</name>
</gene>
<sequence length="163" mass="17471">MSFLLLMFALVTSCAPLPTAPLLPSVSSLTTGTDGFSFSTSSIGSSISDFIRHAISSKTPVNPVEKIYRGSKSVFKDNAATSQQSEISKVLAISSECSFWTGCQWIRAYTKPPVESSNPDCTSQSSIQMGDRGCVPDGASLGRKGSEGRVSDMKDLIWSTIWE</sequence>
<dbReference type="AlphaFoldDB" id="A0A6A6GXB0"/>
<protein>
    <submittedName>
        <fullName evidence="3">Uncharacterized protein</fullName>
    </submittedName>
</protein>
<feature type="chain" id="PRO_5025449823" evidence="2">
    <location>
        <begin position="17"/>
        <end position="163"/>
    </location>
</feature>
<keyword evidence="2" id="KW-0732">Signal</keyword>
<feature type="region of interest" description="Disordered" evidence="1">
    <location>
        <begin position="114"/>
        <end position="134"/>
    </location>
</feature>
<evidence type="ECO:0000313" key="4">
    <source>
        <dbReference type="Proteomes" id="UP000800092"/>
    </source>
</evidence>
<evidence type="ECO:0000256" key="1">
    <source>
        <dbReference type="SAM" id="MobiDB-lite"/>
    </source>
</evidence>
<reference evidence="3" key="1">
    <citation type="journal article" date="2020" name="Stud. Mycol.">
        <title>101 Dothideomycetes genomes: a test case for predicting lifestyles and emergence of pathogens.</title>
        <authorList>
            <person name="Haridas S."/>
            <person name="Albert R."/>
            <person name="Binder M."/>
            <person name="Bloem J."/>
            <person name="Labutti K."/>
            <person name="Salamov A."/>
            <person name="Andreopoulos B."/>
            <person name="Baker S."/>
            <person name="Barry K."/>
            <person name="Bills G."/>
            <person name="Bluhm B."/>
            <person name="Cannon C."/>
            <person name="Castanera R."/>
            <person name="Culley D."/>
            <person name="Daum C."/>
            <person name="Ezra D."/>
            <person name="Gonzalez J."/>
            <person name="Henrissat B."/>
            <person name="Kuo A."/>
            <person name="Liang C."/>
            <person name="Lipzen A."/>
            <person name="Lutzoni F."/>
            <person name="Magnuson J."/>
            <person name="Mondo S."/>
            <person name="Nolan M."/>
            <person name="Ohm R."/>
            <person name="Pangilinan J."/>
            <person name="Park H.-J."/>
            <person name="Ramirez L."/>
            <person name="Alfaro M."/>
            <person name="Sun H."/>
            <person name="Tritt A."/>
            <person name="Yoshinaga Y."/>
            <person name="Zwiers L.-H."/>
            <person name="Turgeon B."/>
            <person name="Goodwin S."/>
            <person name="Spatafora J."/>
            <person name="Crous P."/>
            <person name="Grigoriev I."/>
        </authorList>
    </citation>
    <scope>NUCLEOTIDE SEQUENCE</scope>
    <source>
        <strain evidence="3">Tuck. ex Michener</strain>
    </source>
</reference>
<dbReference type="Proteomes" id="UP000800092">
    <property type="component" value="Unassembled WGS sequence"/>
</dbReference>
<accession>A0A6A6GXB0</accession>